<evidence type="ECO:0000256" key="1">
    <source>
        <dbReference type="ARBA" id="ARBA00023172"/>
    </source>
</evidence>
<protein>
    <recommendedName>
        <fullName evidence="2">Tyr recombinase domain-containing protein</fullName>
    </recommendedName>
</protein>
<keyword evidence="4" id="KW-1185">Reference proteome</keyword>
<dbReference type="EMBL" id="BMIW01000080">
    <property type="protein sequence ID" value="GGG20612.1"/>
    <property type="molecule type" value="Genomic_DNA"/>
</dbReference>
<sequence length="97" mass="11110">MPELMRKVLDNAGLPSNFTPHSLRHTHVSLLAENPKVGLAEIQARIGHRSNSKTTKLIYLHITKRRQLQMGDDFEWVLTVNWITLEHKSASYTSLYG</sequence>
<dbReference type="Gene3D" id="1.10.443.10">
    <property type="entry name" value="Intergrase catalytic core"/>
    <property type="match status" value="1"/>
</dbReference>
<accession>A0ABQ1WA82</accession>
<reference evidence="4" key="1">
    <citation type="journal article" date="2019" name="Int. J. Syst. Evol. Microbiol.">
        <title>The Global Catalogue of Microorganisms (GCM) 10K type strain sequencing project: providing services to taxonomists for standard genome sequencing and annotation.</title>
        <authorList>
            <consortium name="The Broad Institute Genomics Platform"/>
            <consortium name="The Broad Institute Genome Sequencing Center for Infectious Disease"/>
            <person name="Wu L."/>
            <person name="Ma J."/>
        </authorList>
    </citation>
    <scope>NUCLEOTIDE SEQUENCE [LARGE SCALE GENOMIC DNA]</scope>
    <source>
        <strain evidence="4">CGMCC 1.15420</strain>
    </source>
</reference>
<dbReference type="Pfam" id="PF00589">
    <property type="entry name" value="Phage_integrase"/>
    <property type="match status" value="1"/>
</dbReference>
<keyword evidence="1" id="KW-0233">DNA recombination</keyword>
<dbReference type="InterPro" id="IPR002104">
    <property type="entry name" value="Integrase_catalytic"/>
</dbReference>
<organism evidence="3 4">
    <name type="scientific">Paenibacillus aceti</name>
    <dbReference type="NCBI Taxonomy" id="1820010"/>
    <lineage>
        <taxon>Bacteria</taxon>
        <taxon>Bacillati</taxon>
        <taxon>Bacillota</taxon>
        <taxon>Bacilli</taxon>
        <taxon>Bacillales</taxon>
        <taxon>Paenibacillaceae</taxon>
        <taxon>Paenibacillus</taxon>
    </lineage>
</organism>
<feature type="domain" description="Tyr recombinase" evidence="2">
    <location>
        <begin position="1"/>
        <end position="72"/>
    </location>
</feature>
<gene>
    <name evidence="3" type="ORF">GCM10010913_48580</name>
</gene>
<dbReference type="InterPro" id="IPR013762">
    <property type="entry name" value="Integrase-like_cat_sf"/>
</dbReference>
<evidence type="ECO:0000259" key="2">
    <source>
        <dbReference type="PROSITE" id="PS51898"/>
    </source>
</evidence>
<dbReference type="PROSITE" id="PS51898">
    <property type="entry name" value="TYR_RECOMBINASE"/>
    <property type="match status" value="1"/>
</dbReference>
<dbReference type="InterPro" id="IPR011010">
    <property type="entry name" value="DNA_brk_join_enz"/>
</dbReference>
<comment type="caution">
    <text evidence="3">The sequence shown here is derived from an EMBL/GenBank/DDBJ whole genome shotgun (WGS) entry which is preliminary data.</text>
</comment>
<evidence type="ECO:0000313" key="4">
    <source>
        <dbReference type="Proteomes" id="UP000608420"/>
    </source>
</evidence>
<dbReference type="SUPFAM" id="SSF56349">
    <property type="entry name" value="DNA breaking-rejoining enzymes"/>
    <property type="match status" value="1"/>
</dbReference>
<proteinExistence type="predicted"/>
<dbReference type="Proteomes" id="UP000608420">
    <property type="component" value="Unassembled WGS sequence"/>
</dbReference>
<evidence type="ECO:0000313" key="3">
    <source>
        <dbReference type="EMBL" id="GGG20612.1"/>
    </source>
</evidence>
<name>A0ABQ1WA82_9BACL</name>